<dbReference type="EMBL" id="DYDO01000004">
    <property type="protein sequence ID" value="DBA27264.1"/>
    <property type="molecule type" value="Genomic_DNA"/>
</dbReference>
<dbReference type="Proteomes" id="UP001181693">
    <property type="component" value="Unassembled WGS sequence"/>
</dbReference>
<gene>
    <name evidence="1" type="ORF">GDO54_011428</name>
</gene>
<proteinExistence type="predicted"/>
<organism evidence="1 2">
    <name type="scientific">Pyxicephalus adspersus</name>
    <name type="common">African bullfrog</name>
    <dbReference type="NCBI Taxonomy" id="30357"/>
    <lineage>
        <taxon>Eukaryota</taxon>
        <taxon>Metazoa</taxon>
        <taxon>Chordata</taxon>
        <taxon>Craniata</taxon>
        <taxon>Vertebrata</taxon>
        <taxon>Euteleostomi</taxon>
        <taxon>Amphibia</taxon>
        <taxon>Batrachia</taxon>
        <taxon>Anura</taxon>
        <taxon>Neobatrachia</taxon>
        <taxon>Ranoidea</taxon>
        <taxon>Pyxicephalidae</taxon>
        <taxon>Pyxicephalinae</taxon>
        <taxon>Pyxicephalus</taxon>
    </lineage>
</organism>
<reference evidence="1" key="1">
    <citation type="thesis" date="2020" institute="ProQuest LLC" country="789 East Eisenhower Parkway, Ann Arbor, MI, USA">
        <title>Comparative Genomics and Chromosome Evolution.</title>
        <authorList>
            <person name="Mudd A.B."/>
        </authorList>
    </citation>
    <scope>NUCLEOTIDE SEQUENCE</scope>
    <source>
        <strain evidence="1">1538</strain>
        <tissue evidence="1">Blood</tissue>
    </source>
</reference>
<keyword evidence="2" id="KW-1185">Reference proteome</keyword>
<comment type="caution">
    <text evidence="1">The sequence shown here is derived from an EMBL/GenBank/DDBJ whole genome shotgun (WGS) entry which is preliminary data.</text>
</comment>
<name>A0AAV3AL70_PYXAD</name>
<protein>
    <submittedName>
        <fullName evidence="1">Uncharacterized protein</fullName>
    </submittedName>
</protein>
<accession>A0AAV3AL70</accession>
<dbReference type="AlphaFoldDB" id="A0AAV3AL70"/>
<evidence type="ECO:0000313" key="2">
    <source>
        <dbReference type="Proteomes" id="UP001181693"/>
    </source>
</evidence>
<sequence length="105" mass="11654">MFPVCITGSGGWAGYVSGYNPLTLPSQVQTCDGRVGGFWHHDIIIGEFSPGTYTLWCCSNKQEEPLHGARIARIITPQKYEHLRHVRSTGILRNICILPFAILAL</sequence>
<evidence type="ECO:0000313" key="1">
    <source>
        <dbReference type="EMBL" id="DBA27264.1"/>
    </source>
</evidence>